<comment type="subcellular location">
    <subcellularLocation>
        <location evidence="1">Cell membrane</location>
    </subcellularLocation>
</comment>
<dbReference type="EMBL" id="CP090978">
    <property type="protein sequence ID" value="UJF31923.1"/>
    <property type="molecule type" value="Genomic_DNA"/>
</dbReference>
<keyword evidence="3 7" id="KW-0472">Membrane</keyword>
<sequence length="569" mass="61382">MSLLRNMRLRFKLLLMNGIAIAFMLMVGISGYYYMDKMADGSSIMYEEGLLSVKWINQLKISFTETESDMFEMMLTLDMNVKNKLKTGLETSFKTNDDLVEKLSHMPMNVEEQASFETFKESNSKYREVMAKAIEQATQNNQVAYQVYNNQVSPQSEATIDSLNELIRLKEQGAENLKNSNAHDSANAHGFILVCIALAIVVMTLNAIVLNRLISSPIKNLQTQLEKAAGGDLSAKGHYPYNDEVGSLTRAFNVMMDNWSGLVSQIADNALTLSASSEELLASAEHSSVAAKQVAASSLQLSEDFDKQFAGVTEANEAVQVMSVSTKQIDHSAKEVAVLADEATSAARNGQESVASIVGQMHEIAGSVQEVNGVIEALGGSAHEIGSIVKIINEIATQTNLLSLNAAIEAARAGEAGRGFAVVAGEVRNLAEQSSASARTITGLIETIQTHIHQAVVSMQGEANKVEEGLAVSERVQQSFARIAASVEKVNAKVDDVNQSIHQLVDSNTRIEQVMNVVSSVSQTGIGVSQEASAASQQQQSTTEEIENSAKALAGLAEELQISLHKFVV</sequence>
<dbReference type="Proteomes" id="UP001649230">
    <property type="component" value="Chromosome"/>
</dbReference>
<dbReference type="PROSITE" id="PS50111">
    <property type="entry name" value="CHEMOTAXIS_TRANSDUC_2"/>
    <property type="match status" value="1"/>
</dbReference>
<dbReference type="PROSITE" id="PS50885">
    <property type="entry name" value="HAMP"/>
    <property type="match status" value="1"/>
</dbReference>
<organism evidence="10 11">
    <name type="scientific">Paenibacillus hexagrammi</name>
    <dbReference type="NCBI Taxonomy" id="2908839"/>
    <lineage>
        <taxon>Bacteria</taxon>
        <taxon>Bacillati</taxon>
        <taxon>Bacillota</taxon>
        <taxon>Bacilli</taxon>
        <taxon>Bacillales</taxon>
        <taxon>Paenibacillaceae</taxon>
        <taxon>Paenibacillus</taxon>
    </lineage>
</organism>
<proteinExistence type="inferred from homology"/>
<evidence type="ECO:0000256" key="5">
    <source>
        <dbReference type="ARBA" id="ARBA00029447"/>
    </source>
</evidence>
<dbReference type="PRINTS" id="PR00260">
    <property type="entry name" value="CHEMTRNSDUCR"/>
</dbReference>
<gene>
    <name evidence="10" type="ORF">L0M14_19480</name>
</gene>
<evidence type="ECO:0000256" key="7">
    <source>
        <dbReference type="SAM" id="Phobius"/>
    </source>
</evidence>
<evidence type="ECO:0000313" key="10">
    <source>
        <dbReference type="EMBL" id="UJF31923.1"/>
    </source>
</evidence>
<comment type="similarity">
    <text evidence="5">Belongs to the methyl-accepting chemotaxis (MCP) protein family.</text>
</comment>
<evidence type="ECO:0000256" key="6">
    <source>
        <dbReference type="PROSITE-ProRule" id="PRU00284"/>
    </source>
</evidence>
<dbReference type="CDD" id="cd11386">
    <property type="entry name" value="MCP_signal"/>
    <property type="match status" value="1"/>
</dbReference>
<dbReference type="Pfam" id="PF00015">
    <property type="entry name" value="MCPsignal"/>
    <property type="match status" value="1"/>
</dbReference>
<dbReference type="Pfam" id="PF00672">
    <property type="entry name" value="HAMP"/>
    <property type="match status" value="1"/>
</dbReference>
<dbReference type="SMART" id="SM00283">
    <property type="entry name" value="MA"/>
    <property type="match status" value="1"/>
</dbReference>
<evidence type="ECO:0000259" key="9">
    <source>
        <dbReference type="PROSITE" id="PS50885"/>
    </source>
</evidence>
<evidence type="ECO:0000256" key="4">
    <source>
        <dbReference type="ARBA" id="ARBA00023224"/>
    </source>
</evidence>
<dbReference type="SUPFAM" id="SSF58104">
    <property type="entry name" value="Methyl-accepting chemotaxis protein (MCP) signaling domain"/>
    <property type="match status" value="1"/>
</dbReference>
<feature type="domain" description="Methyl-accepting transducer" evidence="8">
    <location>
        <begin position="283"/>
        <end position="554"/>
    </location>
</feature>
<dbReference type="InterPro" id="IPR004090">
    <property type="entry name" value="Chemotax_Me-accpt_rcpt"/>
</dbReference>
<keyword evidence="11" id="KW-1185">Reference proteome</keyword>
<reference evidence="10 11" key="1">
    <citation type="journal article" date="2024" name="Int. J. Syst. Evol. Microbiol.">
        <title>Paenibacillus hexagrammi sp. nov., a novel bacterium isolated from the gut content of Hexagrammos agrammus.</title>
        <authorList>
            <person name="Jung H.K."/>
            <person name="Kim D.G."/>
            <person name="Zin H."/>
            <person name="Park J."/>
            <person name="Jung H."/>
            <person name="Kim Y.O."/>
            <person name="Kong H.J."/>
            <person name="Kim J.W."/>
            <person name="Kim Y.S."/>
        </authorList>
    </citation>
    <scope>NUCLEOTIDE SEQUENCE [LARGE SCALE GENOMIC DNA]</scope>
    <source>
        <strain evidence="10 11">YPD9-1</strain>
    </source>
</reference>
<keyword evidence="7" id="KW-0812">Transmembrane</keyword>
<dbReference type="SMART" id="SM00304">
    <property type="entry name" value="HAMP"/>
    <property type="match status" value="1"/>
</dbReference>
<keyword evidence="4 6" id="KW-0807">Transducer</keyword>
<feature type="domain" description="HAMP" evidence="9">
    <location>
        <begin position="212"/>
        <end position="264"/>
    </location>
</feature>
<evidence type="ECO:0000256" key="1">
    <source>
        <dbReference type="ARBA" id="ARBA00004236"/>
    </source>
</evidence>
<feature type="transmembrane region" description="Helical" evidence="7">
    <location>
        <begin position="188"/>
        <end position="210"/>
    </location>
</feature>
<dbReference type="RefSeq" id="WP_235118268.1">
    <property type="nucleotide sequence ID" value="NZ_CP090978.1"/>
</dbReference>
<keyword evidence="7" id="KW-1133">Transmembrane helix</keyword>
<protein>
    <submittedName>
        <fullName evidence="10">Methyl-accepting chemotaxis protein</fullName>
    </submittedName>
</protein>
<evidence type="ECO:0000256" key="2">
    <source>
        <dbReference type="ARBA" id="ARBA00022475"/>
    </source>
</evidence>
<evidence type="ECO:0000259" key="8">
    <source>
        <dbReference type="PROSITE" id="PS50111"/>
    </source>
</evidence>
<evidence type="ECO:0000256" key="3">
    <source>
        <dbReference type="ARBA" id="ARBA00023136"/>
    </source>
</evidence>
<name>A0ABY3SD60_9BACL</name>
<dbReference type="Pfam" id="PF12729">
    <property type="entry name" value="4HB_MCP_1"/>
    <property type="match status" value="1"/>
</dbReference>
<dbReference type="InterPro" id="IPR004089">
    <property type="entry name" value="MCPsignal_dom"/>
</dbReference>
<dbReference type="PANTHER" id="PTHR32089">
    <property type="entry name" value="METHYL-ACCEPTING CHEMOTAXIS PROTEIN MCPB"/>
    <property type="match status" value="1"/>
</dbReference>
<accession>A0ABY3SD60</accession>
<dbReference type="InterPro" id="IPR024478">
    <property type="entry name" value="HlyB_4HB_MCP"/>
</dbReference>
<keyword evidence="2" id="KW-1003">Cell membrane</keyword>
<evidence type="ECO:0000313" key="11">
    <source>
        <dbReference type="Proteomes" id="UP001649230"/>
    </source>
</evidence>
<feature type="transmembrane region" description="Helical" evidence="7">
    <location>
        <begin position="12"/>
        <end position="35"/>
    </location>
</feature>
<dbReference type="PANTHER" id="PTHR32089:SF112">
    <property type="entry name" value="LYSOZYME-LIKE PROTEIN-RELATED"/>
    <property type="match status" value="1"/>
</dbReference>
<dbReference type="Gene3D" id="1.10.287.950">
    <property type="entry name" value="Methyl-accepting chemotaxis protein"/>
    <property type="match status" value="1"/>
</dbReference>
<dbReference type="CDD" id="cd06225">
    <property type="entry name" value="HAMP"/>
    <property type="match status" value="1"/>
</dbReference>
<dbReference type="InterPro" id="IPR003660">
    <property type="entry name" value="HAMP_dom"/>
</dbReference>